<comment type="caution">
    <text evidence="1">The sequence shown here is derived from an EMBL/GenBank/DDBJ whole genome shotgun (WGS) entry which is preliminary data.</text>
</comment>
<accession>A0AAJ1X445</accession>
<name>A0AAJ1X445_9ACTN</name>
<dbReference type="Proteomes" id="UP001239215">
    <property type="component" value="Unassembled WGS sequence"/>
</dbReference>
<dbReference type="AlphaFoldDB" id="A0AAJ1X445"/>
<protein>
    <submittedName>
        <fullName evidence="1">Uncharacterized protein</fullName>
    </submittedName>
</protein>
<gene>
    <name evidence="1" type="ORF">QE405_003703</name>
</gene>
<proteinExistence type="predicted"/>
<reference evidence="1" key="1">
    <citation type="submission" date="2023-07" db="EMBL/GenBank/DDBJ databases">
        <title>Functional and genomic diversity of the sorghum phyllosphere microbiome.</title>
        <authorList>
            <person name="Shade A."/>
        </authorList>
    </citation>
    <scope>NUCLEOTIDE SEQUENCE</scope>
    <source>
        <strain evidence="1">SORGH_AS_1067</strain>
    </source>
</reference>
<evidence type="ECO:0000313" key="2">
    <source>
        <dbReference type="Proteomes" id="UP001239215"/>
    </source>
</evidence>
<dbReference type="EMBL" id="JAUTAN010000001">
    <property type="protein sequence ID" value="MDQ1106419.1"/>
    <property type="molecule type" value="Genomic_DNA"/>
</dbReference>
<organism evidence="1 2">
    <name type="scientific">Nocardioides zeae</name>
    <dbReference type="NCBI Taxonomy" id="1457234"/>
    <lineage>
        <taxon>Bacteria</taxon>
        <taxon>Bacillati</taxon>
        <taxon>Actinomycetota</taxon>
        <taxon>Actinomycetes</taxon>
        <taxon>Propionibacteriales</taxon>
        <taxon>Nocardioidaceae</taxon>
        <taxon>Nocardioides</taxon>
    </lineage>
</organism>
<evidence type="ECO:0000313" key="1">
    <source>
        <dbReference type="EMBL" id="MDQ1106419.1"/>
    </source>
</evidence>
<sequence length="285" mass="31280">MGDEVVYQVELDIFSGRPNPVWSLNAAEAAEFAQRLGDGTVPVVPVNVDSGQLGYRGYIMTATGHDADELRRQGKATTFRVHAHMAQAGYDLAAEEFLLGALERSDGVSEAEAGVLSEAVRWDLEESHPEVASAAAACSLLYTSWNDFSFWNGSRRPNNNCYNYAANYASNTFAQPGRQGGGTFTQMTAANIKAAMHRDGWRLDCIGGNLRVALVIWPGVDYHFYRQNLNGSTVRWCHKPGQTAARNTDNSGRYITNPQTCDRGNYTTWGGAHVFSNGVRSRTVR</sequence>